<accession>A0A1A3GN77</accession>
<evidence type="ECO:0000313" key="5">
    <source>
        <dbReference type="EMBL" id="OBJ36851.1"/>
    </source>
</evidence>
<dbReference type="PROSITE" id="PS50043">
    <property type="entry name" value="HTH_LUXR_2"/>
    <property type="match status" value="1"/>
</dbReference>
<dbReference type="InterPro" id="IPR000792">
    <property type="entry name" value="Tscrpt_reg_LuxR_C"/>
</dbReference>
<dbReference type="InterPro" id="IPR036388">
    <property type="entry name" value="WH-like_DNA-bd_sf"/>
</dbReference>
<gene>
    <name evidence="5" type="ORF">A5630_06190</name>
</gene>
<name>A0A1A3GN77_MYCMU</name>
<dbReference type="GO" id="GO:0003677">
    <property type="term" value="F:DNA binding"/>
    <property type="evidence" value="ECO:0007669"/>
    <property type="project" value="UniProtKB-KW"/>
</dbReference>
<evidence type="ECO:0000256" key="3">
    <source>
        <dbReference type="ARBA" id="ARBA00023163"/>
    </source>
</evidence>
<dbReference type="Gene3D" id="1.10.10.10">
    <property type="entry name" value="Winged helix-like DNA-binding domain superfamily/Winged helix DNA-binding domain"/>
    <property type="match status" value="1"/>
</dbReference>
<organism evidence="5 6">
    <name type="scientific">Mycolicibacterium mucogenicum</name>
    <name type="common">Mycobacterium mucogenicum</name>
    <dbReference type="NCBI Taxonomy" id="56689"/>
    <lineage>
        <taxon>Bacteria</taxon>
        <taxon>Bacillati</taxon>
        <taxon>Actinomycetota</taxon>
        <taxon>Actinomycetes</taxon>
        <taxon>Mycobacteriales</taxon>
        <taxon>Mycobacteriaceae</taxon>
        <taxon>Mycolicibacterium</taxon>
    </lineage>
</organism>
<feature type="domain" description="HTH luxR-type" evidence="4">
    <location>
        <begin position="179"/>
        <end position="240"/>
    </location>
</feature>
<dbReference type="PANTHER" id="PTHR44688">
    <property type="entry name" value="DNA-BINDING TRANSCRIPTIONAL ACTIVATOR DEVR_DOSR"/>
    <property type="match status" value="1"/>
</dbReference>
<evidence type="ECO:0000256" key="2">
    <source>
        <dbReference type="ARBA" id="ARBA00023125"/>
    </source>
</evidence>
<proteinExistence type="predicted"/>
<dbReference type="PANTHER" id="PTHR44688:SF16">
    <property type="entry name" value="DNA-BINDING TRANSCRIPTIONAL ACTIVATOR DEVR_DOSR"/>
    <property type="match status" value="1"/>
</dbReference>
<dbReference type="EMBL" id="LZLC01000236">
    <property type="protein sequence ID" value="OBJ36851.1"/>
    <property type="molecule type" value="Genomic_DNA"/>
</dbReference>
<dbReference type="CDD" id="cd06170">
    <property type="entry name" value="LuxR_C_like"/>
    <property type="match status" value="1"/>
</dbReference>
<dbReference type="SUPFAM" id="SSF46894">
    <property type="entry name" value="C-terminal effector domain of the bipartite response regulators"/>
    <property type="match status" value="1"/>
</dbReference>
<sequence length="240" mass="25520">MAQRALREAIAYTDSTGAGDMTRGFAQTWLAAVTGMAGDAAGARREFAAIQWWGADSAACEWDAEKAIAEAWMHAAEGAVPRSISVLRSAAEQERPRGRAAWEVLLLQTATQLGDDTTAPRLAELADRVQGPRATVAAAHAAALAAGDGDGLLAAARDYEMFGDMRAAADAARQARRAGRNTAQGFTSRQREIILLVAQGLSNKEIAERLTMSVRSVEGHLFRASQRVGASSRDELVARL</sequence>
<keyword evidence="3" id="KW-0804">Transcription</keyword>
<keyword evidence="2" id="KW-0238">DNA-binding</keyword>
<comment type="caution">
    <text evidence="5">The sequence shown here is derived from an EMBL/GenBank/DDBJ whole genome shotgun (WGS) entry which is preliminary data.</text>
</comment>
<evidence type="ECO:0000259" key="4">
    <source>
        <dbReference type="PROSITE" id="PS50043"/>
    </source>
</evidence>
<dbReference type="Proteomes" id="UP000093898">
    <property type="component" value="Unassembled WGS sequence"/>
</dbReference>
<dbReference type="Pfam" id="PF00196">
    <property type="entry name" value="GerE"/>
    <property type="match status" value="1"/>
</dbReference>
<dbReference type="PROSITE" id="PS00622">
    <property type="entry name" value="HTH_LUXR_1"/>
    <property type="match status" value="1"/>
</dbReference>
<protein>
    <recommendedName>
        <fullName evidence="4">HTH luxR-type domain-containing protein</fullName>
    </recommendedName>
</protein>
<dbReference type="PRINTS" id="PR00038">
    <property type="entry name" value="HTHLUXR"/>
</dbReference>
<dbReference type="SMART" id="SM00421">
    <property type="entry name" value="HTH_LUXR"/>
    <property type="match status" value="1"/>
</dbReference>
<keyword evidence="1" id="KW-0805">Transcription regulation</keyword>
<dbReference type="OrthoDB" id="3197423at2"/>
<dbReference type="AlphaFoldDB" id="A0A1A3GN77"/>
<dbReference type="GO" id="GO:0006355">
    <property type="term" value="P:regulation of DNA-templated transcription"/>
    <property type="evidence" value="ECO:0007669"/>
    <property type="project" value="InterPro"/>
</dbReference>
<reference evidence="5 6" key="1">
    <citation type="submission" date="2016-06" db="EMBL/GenBank/DDBJ databases">
        <authorList>
            <person name="Kjaerup R.B."/>
            <person name="Dalgaard T.S."/>
            <person name="Juul-Madsen H.R."/>
        </authorList>
    </citation>
    <scope>NUCLEOTIDE SEQUENCE [LARGE SCALE GENOMIC DNA]</scope>
    <source>
        <strain evidence="5 6">1127319.6</strain>
    </source>
</reference>
<evidence type="ECO:0000256" key="1">
    <source>
        <dbReference type="ARBA" id="ARBA00023015"/>
    </source>
</evidence>
<evidence type="ECO:0000313" key="6">
    <source>
        <dbReference type="Proteomes" id="UP000093898"/>
    </source>
</evidence>
<dbReference type="InterPro" id="IPR016032">
    <property type="entry name" value="Sig_transdc_resp-reg_C-effctor"/>
</dbReference>